<dbReference type="Pfam" id="PF00022">
    <property type="entry name" value="Actin"/>
    <property type="match status" value="1"/>
</dbReference>
<reference evidence="3" key="1">
    <citation type="journal article" date="2014" name="Nat. Genet.">
        <title>Genome and transcriptome of the porcine whipworm Trichuris suis.</title>
        <authorList>
            <person name="Jex A.R."/>
            <person name="Nejsum P."/>
            <person name="Schwarz E.M."/>
            <person name="Hu L."/>
            <person name="Young N.D."/>
            <person name="Hall R.S."/>
            <person name="Korhonen P.K."/>
            <person name="Liao S."/>
            <person name="Thamsborg S."/>
            <person name="Xia J."/>
            <person name="Xu P."/>
            <person name="Wang S."/>
            <person name="Scheerlinck J.P."/>
            <person name="Hofmann A."/>
            <person name="Sternberg P.W."/>
            <person name="Wang J."/>
            <person name="Gasser R.B."/>
        </authorList>
    </citation>
    <scope>NUCLEOTIDE SEQUENCE [LARGE SCALE GENOMIC DNA]</scope>
    <source>
        <strain evidence="3">DCEP-RM93F</strain>
    </source>
</reference>
<dbReference type="PANTHER" id="PTHR11937">
    <property type="entry name" value="ACTIN"/>
    <property type="match status" value="1"/>
</dbReference>
<keyword evidence="2" id="KW-0472">Membrane</keyword>
<sequence length="627" mass="71287">MTQKMIPLIIEVGHSGLRAGYGGEVVPEFEMPVYIGAVHHDPLYAVGTDHLLPATPRYMAGREIVRTPREAMELVYLFDENEDSELLTGGYSMFCWVTFISNTFLTHQSAILFFSLNLLQCWNEKQREKLVELMFEEYCVPYFMIFNTAVLSCYANAVTTCGIVIDSGAAFTCVSCVKDGLCLRYSVTRTTAAGNMLDKLCNRLLREKNIPVVEPYRIEKTRHVAPGKPPVFSVPQYLPNVTDSYRRYMRQEVVGDFKKRVVEVSTEPMAEMSKDEVEEIQYKFPAGNAHNFGIERYRIAEALFDQNSRKEHHRYGDEDIATAIGRSLDFLDKDQRSEFLKNVVVTGGTSMLRGFVERVKFSFTHYLRGPAKLEVHAVSREVRRHSPFIGASFYTNVAKVESTWMSRQDYKEHGAYNVLDKQVLRSMALLKEAPVFNDFELAEKERGEEKLLPVDATRSISTYMDGSSGIGELDVRTVLTMLSNELHLSEVFLWKNKMFSFLSLSVIACASFSLTRMNLLLPYPDEMESNIEGGLEVVVSAFILLCTLSLRSLLLSDTSVLFKYAVISVLTAIAGYYIPLPWIFFHGTLVAFTLPVILKYYGNEVRKAYHTSTWIVKQMAKNVKNNF</sequence>
<name>A0A085NIC5_9BILA</name>
<dbReference type="Gene3D" id="3.30.420.40">
    <property type="match status" value="4"/>
</dbReference>
<dbReference type="SMART" id="SM00268">
    <property type="entry name" value="ACTIN"/>
    <property type="match status" value="1"/>
</dbReference>
<feature type="transmembrane region" description="Helical" evidence="2">
    <location>
        <begin position="584"/>
        <end position="602"/>
    </location>
</feature>
<dbReference type="InterPro" id="IPR004000">
    <property type="entry name" value="Actin"/>
</dbReference>
<dbReference type="Proteomes" id="UP000030758">
    <property type="component" value="Unassembled WGS sequence"/>
</dbReference>
<gene>
    <name evidence="3" type="ORF">M514_04572</name>
</gene>
<dbReference type="SUPFAM" id="SSF53067">
    <property type="entry name" value="Actin-like ATPase domain"/>
    <property type="match status" value="2"/>
</dbReference>
<dbReference type="AlphaFoldDB" id="A0A085NIC5"/>
<evidence type="ECO:0000256" key="2">
    <source>
        <dbReference type="SAM" id="Phobius"/>
    </source>
</evidence>
<protein>
    <recommendedName>
        <fullName evidence="4">Actin</fullName>
    </recommendedName>
</protein>
<evidence type="ECO:0000256" key="1">
    <source>
        <dbReference type="RuleBase" id="RU000487"/>
    </source>
</evidence>
<dbReference type="EMBL" id="KL367497">
    <property type="protein sequence ID" value="KFD69221.1"/>
    <property type="molecule type" value="Genomic_DNA"/>
</dbReference>
<proteinExistence type="inferred from homology"/>
<evidence type="ECO:0000313" key="3">
    <source>
        <dbReference type="EMBL" id="KFD69221.1"/>
    </source>
</evidence>
<comment type="similarity">
    <text evidence="1">Belongs to the actin family.</text>
</comment>
<accession>A0A085NIC5</accession>
<dbReference type="Gene3D" id="3.90.640.10">
    <property type="entry name" value="Actin, Chain A, domain 4"/>
    <property type="match status" value="2"/>
</dbReference>
<keyword evidence="2" id="KW-1133">Transmembrane helix</keyword>
<evidence type="ECO:0008006" key="4">
    <source>
        <dbReference type="Google" id="ProtNLM"/>
    </source>
</evidence>
<organism evidence="3">
    <name type="scientific">Trichuris suis</name>
    <name type="common">pig whipworm</name>
    <dbReference type="NCBI Taxonomy" id="68888"/>
    <lineage>
        <taxon>Eukaryota</taxon>
        <taxon>Metazoa</taxon>
        <taxon>Ecdysozoa</taxon>
        <taxon>Nematoda</taxon>
        <taxon>Enoplea</taxon>
        <taxon>Dorylaimia</taxon>
        <taxon>Trichinellida</taxon>
        <taxon>Trichuridae</taxon>
        <taxon>Trichuris</taxon>
    </lineage>
</organism>
<dbReference type="InterPro" id="IPR043129">
    <property type="entry name" value="ATPase_NBD"/>
</dbReference>
<feature type="transmembrane region" description="Helical" evidence="2">
    <location>
        <begin position="498"/>
        <end position="517"/>
    </location>
</feature>
<keyword evidence="2" id="KW-0812">Transmembrane</keyword>
<feature type="transmembrane region" description="Helical" evidence="2">
    <location>
        <begin position="537"/>
        <end position="554"/>
    </location>
</feature>